<dbReference type="NCBIfam" id="TIGR01494">
    <property type="entry name" value="ATPase_P-type"/>
    <property type="match status" value="1"/>
</dbReference>
<evidence type="ECO:0000256" key="9">
    <source>
        <dbReference type="ARBA" id="ARBA00023136"/>
    </source>
</evidence>
<dbReference type="SUPFAM" id="SSF81665">
    <property type="entry name" value="Calcium ATPase, transmembrane domain M"/>
    <property type="match status" value="1"/>
</dbReference>
<dbReference type="Pfam" id="PF00690">
    <property type="entry name" value="Cation_ATPase_N"/>
    <property type="match status" value="1"/>
</dbReference>
<feature type="transmembrane region" description="Helical" evidence="11">
    <location>
        <begin position="854"/>
        <end position="875"/>
    </location>
</feature>
<evidence type="ECO:0000256" key="2">
    <source>
        <dbReference type="ARBA" id="ARBA00022692"/>
    </source>
</evidence>
<evidence type="ECO:0000259" key="12">
    <source>
        <dbReference type="Pfam" id="PF00122"/>
    </source>
</evidence>
<organism evidence="15 16">
    <name type="scientific">Absidia repens</name>
    <dbReference type="NCBI Taxonomy" id="90262"/>
    <lineage>
        <taxon>Eukaryota</taxon>
        <taxon>Fungi</taxon>
        <taxon>Fungi incertae sedis</taxon>
        <taxon>Mucoromycota</taxon>
        <taxon>Mucoromycotina</taxon>
        <taxon>Mucoromycetes</taxon>
        <taxon>Mucorales</taxon>
        <taxon>Cunninghamellaceae</taxon>
        <taxon>Absidia</taxon>
    </lineage>
</organism>
<keyword evidence="16" id="KW-1185">Reference proteome</keyword>
<dbReference type="SUPFAM" id="SSF81660">
    <property type="entry name" value="Metal cation-transporting ATPase, ATP-binding domain N"/>
    <property type="match status" value="1"/>
</dbReference>
<dbReference type="InterPro" id="IPR008250">
    <property type="entry name" value="ATPase_P-typ_transduc_dom_A_sf"/>
</dbReference>
<dbReference type="SUPFAM" id="SSF81653">
    <property type="entry name" value="Calcium ATPase, transduction domain A"/>
    <property type="match status" value="1"/>
</dbReference>
<dbReference type="GO" id="GO:0005388">
    <property type="term" value="F:P-type calcium transporter activity"/>
    <property type="evidence" value="ECO:0007669"/>
    <property type="project" value="TreeGrafter"/>
</dbReference>
<evidence type="ECO:0000256" key="8">
    <source>
        <dbReference type="ARBA" id="ARBA00022989"/>
    </source>
</evidence>
<dbReference type="Gene3D" id="3.40.50.1000">
    <property type="entry name" value="HAD superfamily/HAD-like"/>
    <property type="match status" value="1"/>
</dbReference>
<dbReference type="Gene3D" id="1.20.1110.10">
    <property type="entry name" value="Calcium-transporting ATPase, transmembrane domain"/>
    <property type="match status" value="1"/>
</dbReference>
<feature type="region of interest" description="Disordered" evidence="10">
    <location>
        <begin position="1089"/>
        <end position="1115"/>
    </location>
</feature>
<dbReference type="InterPro" id="IPR004014">
    <property type="entry name" value="ATPase_P-typ_cation-transptr_N"/>
</dbReference>
<dbReference type="EMBL" id="MCGE01000009">
    <property type="protein sequence ID" value="ORZ17688.1"/>
    <property type="molecule type" value="Genomic_DNA"/>
</dbReference>
<feature type="transmembrane region" description="Helical" evidence="11">
    <location>
        <begin position="360"/>
        <end position="379"/>
    </location>
</feature>
<dbReference type="PROSITE" id="PS00154">
    <property type="entry name" value="ATPASE_E1_E2"/>
    <property type="match status" value="1"/>
</dbReference>
<dbReference type="Pfam" id="PF00689">
    <property type="entry name" value="Cation_ATPase_C"/>
    <property type="match status" value="1"/>
</dbReference>
<keyword evidence="7" id="KW-1278">Translocase</keyword>
<dbReference type="GO" id="GO:0005524">
    <property type="term" value="F:ATP binding"/>
    <property type="evidence" value="ECO:0007669"/>
    <property type="project" value="UniProtKB-KW"/>
</dbReference>
<evidence type="ECO:0000313" key="16">
    <source>
        <dbReference type="Proteomes" id="UP000193560"/>
    </source>
</evidence>
<dbReference type="GO" id="GO:0016887">
    <property type="term" value="F:ATP hydrolysis activity"/>
    <property type="evidence" value="ECO:0007669"/>
    <property type="project" value="InterPro"/>
</dbReference>
<dbReference type="SFLD" id="SFLDS00003">
    <property type="entry name" value="Haloacid_Dehalogenase"/>
    <property type="match status" value="1"/>
</dbReference>
<dbReference type="PRINTS" id="PR00119">
    <property type="entry name" value="CATATPASE"/>
</dbReference>
<dbReference type="STRING" id="90262.A0A1X2IJG3"/>
<dbReference type="InterPro" id="IPR001757">
    <property type="entry name" value="P_typ_ATPase"/>
</dbReference>
<feature type="region of interest" description="Disordered" evidence="10">
    <location>
        <begin position="449"/>
        <end position="475"/>
    </location>
</feature>
<evidence type="ECO:0000256" key="7">
    <source>
        <dbReference type="ARBA" id="ARBA00022967"/>
    </source>
</evidence>
<keyword evidence="2 11" id="KW-0812">Transmembrane</keyword>
<feature type="transmembrane region" description="Helical" evidence="11">
    <location>
        <begin position="1039"/>
        <end position="1058"/>
    </location>
</feature>
<dbReference type="InterPro" id="IPR059000">
    <property type="entry name" value="ATPase_P-type_domA"/>
</dbReference>
<dbReference type="SFLD" id="SFLDG00002">
    <property type="entry name" value="C1.7:_P-type_atpase_like"/>
    <property type="match status" value="1"/>
</dbReference>
<evidence type="ECO:0000256" key="1">
    <source>
        <dbReference type="ARBA" id="ARBA00004127"/>
    </source>
</evidence>
<proteinExistence type="predicted"/>
<feature type="compositionally biased region" description="Low complexity" evidence="10">
    <location>
        <begin position="1096"/>
        <end position="1108"/>
    </location>
</feature>
<keyword evidence="8 11" id="KW-1133">Transmembrane helix</keyword>
<protein>
    <recommendedName>
        <fullName evidence="17">P-type Ca(2+) transporter</fullName>
    </recommendedName>
</protein>
<dbReference type="InterPro" id="IPR036412">
    <property type="entry name" value="HAD-like_sf"/>
</dbReference>
<dbReference type="Gene3D" id="2.70.150.10">
    <property type="entry name" value="Calcium-transporting ATPase, cytoplasmic transduction domain A"/>
    <property type="match status" value="1"/>
</dbReference>
<dbReference type="InterPro" id="IPR023214">
    <property type="entry name" value="HAD_sf"/>
</dbReference>
<sequence length="1115" mass="122678">MPNTAVDESQPLLAGFSGDNNAESFDVTVDTLSSLVESKNKEMLDDMGGVIGLCHRLKVDPSSGLFPDEGVSQSSDLPFAKRKATFGENILPHTPPKSFLELLWCAYNDKTLFMLTIAALISLGIGLWKDNNDQGIPDEPKVGWIEGTAILIAVIVVVLTNAINDYQRESQFKKLNAKHHQNQFIKVLRGGRVQRLHVQKICVGDIVDLVPGDVVPFDGIYLHGYDLACDESSLTGESNTVKKQTYDNSLVAGMAETDESLALQDCFILSGSRVLLGVGRVVVVAVGVNSFFGKTMVMTMTLNQCHQQELTPLQQKLDVLADQIAWFGLISAFLIFVILSAKFFIMAWWFDHSLPAGTTIAYFIISTVIEAITIIVVAVPEGLPMAVTLALAFATTQMLKDNNLVRVLAACETMGNATTVCTDKTGTLTKNKMTVVECTFGETSFKINAPTRFDDEDDNDNTNNSNNNNDDDEISSSTMLHHKLYPFSDYVRKLIKEGVAINSTAYKCMDDQGRWQYTGSKTECALLEMVEQWQDITSVDSWRQDTIVDKIYPFSSQNKSMTSIIRLTSISVGNSSSAATVTSSLSSSTTTAHNATTDQPNSVYRLHTKGAPEALLEHCTRYMDEQGQVHLMEHENYVMWDQIIRTYAQQALRTMALAYQDLTTDAYEDFISKNVEMATETTPPLQDLILLGVVGIRDPLRSGVVESVAAFRRAGVSVRMITGDNIYTAKAIATSAGILTEGGMALIGPEFRTMSEDLQRQVVPQMQVLARSSPHDKMTVVARLQELDQVVAMTGDGTNDGPALKLANIGFSMNLAGSEVAKEASDIILMDDNFNSILKALLWGRAVNDGIRKFLTFQLTVNVAAVVLTLVSAIASEQSESILGAVQLLWINLIMDTLAALALATEPPTDALLDQAPIKKTEPVIDGGMAYRILSQGIFQVCITLAVMHYSPFWFGLDPHQQNNHDYLMVRSMVFNTFVFLQFFNGFNCRRIHGTTLNVFEHLNRDWLFLAIQALIAIGQVCIITFGGSALKTSPLTPLQWVITVGIGFCSLPVGWLFTSIARIPRLQNCGYYVWHALIRRNENQGWHNKSTLPESNSTASGSTTTNTIPPYSLD</sequence>
<evidence type="ECO:0000256" key="6">
    <source>
        <dbReference type="ARBA" id="ARBA00022842"/>
    </source>
</evidence>
<dbReference type="Pfam" id="PF00122">
    <property type="entry name" value="E1-E2_ATPase"/>
    <property type="match status" value="1"/>
</dbReference>
<keyword evidence="9 11" id="KW-0472">Membrane</keyword>
<feature type="transmembrane region" description="Helical" evidence="11">
    <location>
        <begin position="968"/>
        <end position="987"/>
    </location>
</feature>
<feature type="transmembrane region" description="Helical" evidence="11">
    <location>
        <begin position="1007"/>
        <end position="1027"/>
    </location>
</feature>
<feature type="transmembrane region" description="Helical" evidence="11">
    <location>
        <begin position="111"/>
        <end position="128"/>
    </location>
</feature>
<evidence type="ECO:0008006" key="17">
    <source>
        <dbReference type="Google" id="ProtNLM"/>
    </source>
</evidence>
<name>A0A1X2IJG3_9FUNG</name>
<feature type="domain" description="Cation-transporting P-type ATPase C-terminal" evidence="13">
    <location>
        <begin position="881"/>
        <end position="1058"/>
    </location>
</feature>
<keyword evidence="5" id="KW-0067">ATP-binding</keyword>
<feature type="transmembrane region" description="Helical" evidence="11">
    <location>
        <begin position="143"/>
        <end position="164"/>
    </location>
</feature>
<dbReference type="OrthoDB" id="3352408at2759"/>
<dbReference type="PANTHER" id="PTHR24093:SF369">
    <property type="entry name" value="CALCIUM-TRANSPORTING ATPASE"/>
    <property type="match status" value="1"/>
</dbReference>
<dbReference type="Proteomes" id="UP000193560">
    <property type="component" value="Unassembled WGS sequence"/>
</dbReference>
<dbReference type="InterPro" id="IPR023298">
    <property type="entry name" value="ATPase_P-typ_TM_dom_sf"/>
</dbReference>
<dbReference type="InterPro" id="IPR044492">
    <property type="entry name" value="P_typ_ATPase_HD_dom"/>
</dbReference>
<keyword evidence="6" id="KW-0460">Magnesium</keyword>
<feature type="transmembrane region" description="Helical" evidence="11">
    <location>
        <begin position="881"/>
        <end position="904"/>
    </location>
</feature>
<dbReference type="FunFam" id="2.70.150.10:FF:000028">
    <property type="entry name" value="Calcium-transporting ATPase"/>
    <property type="match status" value="1"/>
</dbReference>
<evidence type="ECO:0000256" key="4">
    <source>
        <dbReference type="ARBA" id="ARBA00022741"/>
    </source>
</evidence>
<keyword evidence="3" id="KW-0479">Metal-binding</keyword>
<dbReference type="GO" id="GO:0006874">
    <property type="term" value="P:intracellular calcium ion homeostasis"/>
    <property type="evidence" value="ECO:0007669"/>
    <property type="project" value="TreeGrafter"/>
</dbReference>
<dbReference type="Gene3D" id="3.40.1110.10">
    <property type="entry name" value="Calcium-transporting ATPase, cytoplasmic domain N"/>
    <property type="match status" value="1"/>
</dbReference>
<dbReference type="PRINTS" id="PR00120">
    <property type="entry name" value="HATPASE"/>
</dbReference>
<dbReference type="SFLD" id="SFLDF00027">
    <property type="entry name" value="p-type_atpase"/>
    <property type="match status" value="1"/>
</dbReference>
<dbReference type="GO" id="GO:0005886">
    <property type="term" value="C:plasma membrane"/>
    <property type="evidence" value="ECO:0007669"/>
    <property type="project" value="TreeGrafter"/>
</dbReference>
<dbReference type="SUPFAM" id="SSF56784">
    <property type="entry name" value="HAD-like"/>
    <property type="match status" value="1"/>
</dbReference>
<feature type="transmembrane region" description="Helical" evidence="11">
    <location>
        <begin position="324"/>
        <end position="348"/>
    </location>
</feature>
<dbReference type="PANTHER" id="PTHR24093">
    <property type="entry name" value="CATION TRANSPORTING ATPASE"/>
    <property type="match status" value="1"/>
</dbReference>
<reference evidence="15 16" key="1">
    <citation type="submission" date="2016-07" db="EMBL/GenBank/DDBJ databases">
        <title>Pervasive Adenine N6-methylation of Active Genes in Fungi.</title>
        <authorList>
            <consortium name="DOE Joint Genome Institute"/>
            <person name="Mondo S.J."/>
            <person name="Dannebaum R.O."/>
            <person name="Kuo R.C."/>
            <person name="Labutti K."/>
            <person name="Haridas S."/>
            <person name="Kuo A."/>
            <person name="Salamov A."/>
            <person name="Ahrendt S.R."/>
            <person name="Lipzen A."/>
            <person name="Sullivan W."/>
            <person name="Andreopoulos W.B."/>
            <person name="Clum A."/>
            <person name="Lindquist E."/>
            <person name="Daum C."/>
            <person name="Ramamoorthy G.K."/>
            <person name="Gryganskyi A."/>
            <person name="Culley D."/>
            <person name="Magnuson J.K."/>
            <person name="James T.Y."/>
            <person name="O'Malley M.A."/>
            <person name="Stajich J.E."/>
            <person name="Spatafora J.W."/>
            <person name="Visel A."/>
            <person name="Grigoriev I.V."/>
        </authorList>
    </citation>
    <scope>NUCLEOTIDE SEQUENCE [LARGE SCALE GENOMIC DNA]</scope>
    <source>
        <strain evidence="15 16">NRRL 1336</strain>
    </source>
</reference>
<evidence type="ECO:0000259" key="14">
    <source>
        <dbReference type="Pfam" id="PF00690"/>
    </source>
</evidence>
<evidence type="ECO:0000256" key="5">
    <source>
        <dbReference type="ARBA" id="ARBA00022840"/>
    </source>
</evidence>
<dbReference type="Pfam" id="PF13246">
    <property type="entry name" value="Cation_ATPase"/>
    <property type="match status" value="2"/>
</dbReference>
<dbReference type="GO" id="GO:0046872">
    <property type="term" value="F:metal ion binding"/>
    <property type="evidence" value="ECO:0007669"/>
    <property type="project" value="UniProtKB-KW"/>
</dbReference>
<dbReference type="InterPro" id="IPR023299">
    <property type="entry name" value="ATPase_P-typ_cyto_dom_N"/>
</dbReference>
<gene>
    <name evidence="15" type="ORF">BCR42DRAFT_450257</name>
</gene>
<feature type="domain" description="Cation-transporting P-type ATPase N-terminal" evidence="14">
    <location>
        <begin position="48"/>
        <end position="122"/>
    </location>
</feature>
<evidence type="ECO:0000259" key="13">
    <source>
        <dbReference type="Pfam" id="PF00689"/>
    </source>
</evidence>
<feature type="domain" description="P-type ATPase A" evidence="12">
    <location>
        <begin position="185"/>
        <end position="296"/>
    </location>
</feature>
<comment type="caution">
    <text evidence="15">The sequence shown here is derived from an EMBL/GenBank/DDBJ whole genome shotgun (WGS) entry which is preliminary data.</text>
</comment>
<evidence type="ECO:0000256" key="10">
    <source>
        <dbReference type="SAM" id="MobiDB-lite"/>
    </source>
</evidence>
<evidence type="ECO:0000313" key="15">
    <source>
        <dbReference type="EMBL" id="ORZ17688.1"/>
    </source>
</evidence>
<dbReference type="InterPro" id="IPR018303">
    <property type="entry name" value="ATPase_P-typ_P_site"/>
</dbReference>
<evidence type="ECO:0000256" key="11">
    <source>
        <dbReference type="SAM" id="Phobius"/>
    </source>
</evidence>
<evidence type="ECO:0000256" key="3">
    <source>
        <dbReference type="ARBA" id="ARBA00022723"/>
    </source>
</evidence>
<dbReference type="InterPro" id="IPR006068">
    <property type="entry name" value="ATPase_P-typ_cation-transptr_C"/>
</dbReference>
<accession>A0A1X2IJG3</accession>
<dbReference type="GO" id="GO:0012505">
    <property type="term" value="C:endomembrane system"/>
    <property type="evidence" value="ECO:0007669"/>
    <property type="project" value="UniProtKB-SubCell"/>
</dbReference>
<keyword evidence="4" id="KW-0547">Nucleotide-binding</keyword>
<comment type="subcellular location">
    <subcellularLocation>
        <location evidence="1">Endomembrane system</location>
        <topology evidence="1">Multi-pass membrane protein</topology>
    </subcellularLocation>
</comment>
<dbReference type="AlphaFoldDB" id="A0A1X2IJG3"/>